<feature type="compositionally biased region" description="Polar residues" evidence="1">
    <location>
        <begin position="67"/>
        <end position="107"/>
    </location>
</feature>
<reference evidence="2 3" key="1">
    <citation type="submission" date="2017-11" db="EMBL/GenBank/DDBJ databases">
        <title>Comparative genomics of Botrytis spp.</title>
        <authorList>
            <person name="Valero-Jimenez C.A."/>
            <person name="Tapia P."/>
            <person name="Veloso J."/>
            <person name="Silva-Moreno E."/>
            <person name="Staats M."/>
            <person name="Valdes J.H."/>
            <person name="Van Kan J.A.L."/>
        </authorList>
    </citation>
    <scope>NUCLEOTIDE SEQUENCE [LARGE SCALE GENOMIC DNA]</scope>
    <source>
        <strain evidence="2 3">MUCL2830</strain>
    </source>
</reference>
<dbReference type="AlphaFoldDB" id="A0A4Y8CM21"/>
<feature type="compositionally biased region" description="Polar residues" evidence="1">
    <location>
        <begin position="35"/>
        <end position="53"/>
    </location>
</feature>
<evidence type="ECO:0000256" key="1">
    <source>
        <dbReference type="SAM" id="MobiDB-lite"/>
    </source>
</evidence>
<dbReference type="OrthoDB" id="3496480at2759"/>
<dbReference type="Proteomes" id="UP000297299">
    <property type="component" value="Unassembled WGS sequence"/>
</dbReference>
<accession>A0A4Y8CM21</accession>
<organism evidence="2 3">
    <name type="scientific">Botryotinia calthae</name>
    <dbReference type="NCBI Taxonomy" id="38488"/>
    <lineage>
        <taxon>Eukaryota</taxon>
        <taxon>Fungi</taxon>
        <taxon>Dikarya</taxon>
        <taxon>Ascomycota</taxon>
        <taxon>Pezizomycotina</taxon>
        <taxon>Leotiomycetes</taxon>
        <taxon>Helotiales</taxon>
        <taxon>Sclerotiniaceae</taxon>
        <taxon>Botryotinia</taxon>
    </lineage>
</organism>
<dbReference type="EMBL" id="PHWZ01000539">
    <property type="protein sequence ID" value="TEY36863.1"/>
    <property type="molecule type" value="Genomic_DNA"/>
</dbReference>
<evidence type="ECO:0000313" key="2">
    <source>
        <dbReference type="EMBL" id="TEY36863.1"/>
    </source>
</evidence>
<comment type="caution">
    <text evidence="2">The sequence shown here is derived from an EMBL/GenBank/DDBJ whole genome shotgun (WGS) entry which is preliminary data.</text>
</comment>
<sequence>MHQDDINTTERYSGGAVPEAPNPITELSHPRHGTKNFSQTNPSDTTHSPSKVNRISKHVTFLKTPIDHTTPSIHTQTPQFLTNNPQESSADNTSESLETDDSPNNSEDILEETPHHFTIYTSYNSTRKLFLKSTIDWSGLAQAHHTPEIETITTFLNHNEHYPLLYPSEPPLPLLNTNESHSSTLQSFFNSLEKSFPNSDFPTLQKAIDILALEQGKTATNGAPSFVLLYALRAQIWYSGVTIRDAWVKFQDRGFAISFGGFEELVRETGGFREGEAERFGSLFEEELGGIVERQGESDAEFDSPSSSSSLIIEIFATVLPHIYFEACGWSQACQIFNAHLGVQIGQRRFRKWIVPVVAERLRLLDQRHTARIRRILKKEALRTGVRITPKTFCGVFNEMTGFKVEELVLRDVQNWLVGG</sequence>
<gene>
    <name evidence="2" type="ORF">BOTCAL_0541g00010</name>
</gene>
<evidence type="ECO:0000313" key="3">
    <source>
        <dbReference type="Proteomes" id="UP000297299"/>
    </source>
</evidence>
<proteinExistence type="predicted"/>
<protein>
    <submittedName>
        <fullName evidence="2">Uncharacterized protein</fullName>
    </submittedName>
</protein>
<feature type="region of interest" description="Disordered" evidence="1">
    <location>
        <begin position="1"/>
        <end position="111"/>
    </location>
</feature>
<keyword evidence="3" id="KW-1185">Reference proteome</keyword>
<name>A0A4Y8CM21_9HELO</name>